<sequence>MAHEHVPQPAPARLSAGTAFKAGFFGAFGVLAFSLLLTLVVVVVALVLAALGVLPGVAQLFQAVTAP</sequence>
<dbReference type="AlphaFoldDB" id="A0A1H2LI07"/>
<keyword evidence="1" id="KW-0812">Transmembrane</keyword>
<evidence type="ECO:0000313" key="3">
    <source>
        <dbReference type="Proteomes" id="UP000198825"/>
    </source>
</evidence>
<gene>
    <name evidence="2" type="ORF">SAMN04488544_0172</name>
</gene>
<organism evidence="2 3">
    <name type="scientific">Microlunatus sagamiharensis</name>
    <dbReference type="NCBI Taxonomy" id="546874"/>
    <lineage>
        <taxon>Bacteria</taxon>
        <taxon>Bacillati</taxon>
        <taxon>Actinomycetota</taxon>
        <taxon>Actinomycetes</taxon>
        <taxon>Propionibacteriales</taxon>
        <taxon>Propionibacteriaceae</taxon>
        <taxon>Microlunatus</taxon>
    </lineage>
</organism>
<keyword evidence="1" id="KW-1133">Transmembrane helix</keyword>
<dbReference type="Proteomes" id="UP000198825">
    <property type="component" value="Chromosome I"/>
</dbReference>
<dbReference type="RefSeq" id="WP_091072377.1">
    <property type="nucleotide sequence ID" value="NZ_LT629799.1"/>
</dbReference>
<evidence type="ECO:0000313" key="2">
    <source>
        <dbReference type="EMBL" id="SDU80375.1"/>
    </source>
</evidence>
<keyword evidence="1" id="KW-0472">Membrane</keyword>
<accession>A0A1H2LI07</accession>
<evidence type="ECO:0000256" key="1">
    <source>
        <dbReference type="SAM" id="Phobius"/>
    </source>
</evidence>
<dbReference type="EMBL" id="LT629799">
    <property type="protein sequence ID" value="SDU80375.1"/>
    <property type="molecule type" value="Genomic_DNA"/>
</dbReference>
<proteinExistence type="predicted"/>
<reference evidence="3" key="1">
    <citation type="submission" date="2016-10" db="EMBL/GenBank/DDBJ databases">
        <authorList>
            <person name="Varghese N."/>
            <person name="Submissions S."/>
        </authorList>
    </citation>
    <scope>NUCLEOTIDE SEQUENCE [LARGE SCALE GENOMIC DNA]</scope>
    <source>
        <strain evidence="3">DSM 21743</strain>
    </source>
</reference>
<feature type="transmembrane region" description="Helical" evidence="1">
    <location>
        <begin position="24"/>
        <end position="54"/>
    </location>
</feature>
<name>A0A1H2LI07_9ACTN</name>
<protein>
    <submittedName>
        <fullName evidence="2">Uncharacterized protein</fullName>
    </submittedName>
</protein>
<keyword evidence="3" id="KW-1185">Reference proteome</keyword>